<dbReference type="InterPro" id="IPR039425">
    <property type="entry name" value="RNA_pol_sigma-70-like"/>
</dbReference>
<evidence type="ECO:0000313" key="7">
    <source>
        <dbReference type="EMBL" id="TFF37018.1"/>
    </source>
</evidence>
<protein>
    <submittedName>
        <fullName evidence="7">Sigma-70 family RNA polymerase sigma factor</fullName>
    </submittedName>
</protein>
<accession>A0A4Y8SDK5</accession>
<dbReference type="SUPFAM" id="SSF88946">
    <property type="entry name" value="Sigma2 domain of RNA polymerase sigma factors"/>
    <property type="match status" value="1"/>
</dbReference>
<keyword evidence="3" id="KW-0731">Sigma factor</keyword>
<dbReference type="InterPro" id="IPR007627">
    <property type="entry name" value="RNA_pol_sigma70_r2"/>
</dbReference>
<dbReference type="InterPro" id="IPR013324">
    <property type="entry name" value="RNA_pol_sigma_r3/r4-like"/>
</dbReference>
<dbReference type="AlphaFoldDB" id="A0A4Y8SDK5"/>
<name>A0A4Y8SDK5_9SPHI</name>
<dbReference type="Pfam" id="PF04542">
    <property type="entry name" value="Sigma70_r2"/>
    <property type="match status" value="1"/>
</dbReference>
<dbReference type="InterPro" id="IPR013325">
    <property type="entry name" value="RNA_pol_sigma_r2"/>
</dbReference>
<keyword evidence="8" id="KW-1185">Reference proteome</keyword>
<dbReference type="OrthoDB" id="655312at2"/>
<keyword evidence="4" id="KW-0804">Transcription</keyword>
<dbReference type="GO" id="GO:0016987">
    <property type="term" value="F:sigma factor activity"/>
    <property type="evidence" value="ECO:0007669"/>
    <property type="project" value="UniProtKB-KW"/>
</dbReference>
<evidence type="ECO:0000259" key="5">
    <source>
        <dbReference type="Pfam" id="PF04542"/>
    </source>
</evidence>
<evidence type="ECO:0000259" key="6">
    <source>
        <dbReference type="Pfam" id="PF08281"/>
    </source>
</evidence>
<dbReference type="NCBIfam" id="TIGR02937">
    <property type="entry name" value="sigma70-ECF"/>
    <property type="match status" value="1"/>
</dbReference>
<dbReference type="RefSeq" id="WP_133231674.1">
    <property type="nucleotide sequence ID" value="NZ_SOZE01000012.1"/>
</dbReference>
<sequence length="199" mass="23141">MISDNENLKLLLQQLQQGSEHAFTILYDQFSKPIYRNILRLVKDEEIAQELLQDLFLKIWEIRSNIKLEGSFQSFLYKVAGNMVFMYFRKTAKDNRLIEKLIISYVDYDTKNEDSIISDENIDLLQIAIGTLPAQRKHIYTLCKLEGKSYEEVSNQLGISTSTISDHIVKANKTVKQYFLLNKNSAVLFLIGQLMLHKK</sequence>
<feature type="domain" description="RNA polymerase sigma-70 region 2" evidence="5">
    <location>
        <begin position="26"/>
        <end position="92"/>
    </location>
</feature>
<evidence type="ECO:0000256" key="1">
    <source>
        <dbReference type="ARBA" id="ARBA00010641"/>
    </source>
</evidence>
<dbReference type="InterPro" id="IPR036388">
    <property type="entry name" value="WH-like_DNA-bd_sf"/>
</dbReference>
<dbReference type="EMBL" id="SOZE01000012">
    <property type="protein sequence ID" value="TFF37018.1"/>
    <property type="molecule type" value="Genomic_DNA"/>
</dbReference>
<dbReference type="Gene3D" id="1.10.1740.10">
    <property type="match status" value="1"/>
</dbReference>
<dbReference type="Proteomes" id="UP000297540">
    <property type="component" value="Unassembled WGS sequence"/>
</dbReference>
<dbReference type="GO" id="GO:0003677">
    <property type="term" value="F:DNA binding"/>
    <property type="evidence" value="ECO:0007669"/>
    <property type="project" value="InterPro"/>
</dbReference>
<evidence type="ECO:0000256" key="4">
    <source>
        <dbReference type="ARBA" id="ARBA00023163"/>
    </source>
</evidence>
<organism evidence="7 8">
    <name type="scientific">Mucilaginibacter psychrotolerans</name>
    <dbReference type="NCBI Taxonomy" id="1524096"/>
    <lineage>
        <taxon>Bacteria</taxon>
        <taxon>Pseudomonadati</taxon>
        <taxon>Bacteroidota</taxon>
        <taxon>Sphingobacteriia</taxon>
        <taxon>Sphingobacteriales</taxon>
        <taxon>Sphingobacteriaceae</taxon>
        <taxon>Mucilaginibacter</taxon>
    </lineage>
</organism>
<dbReference type="SUPFAM" id="SSF88659">
    <property type="entry name" value="Sigma3 and sigma4 domains of RNA polymerase sigma factors"/>
    <property type="match status" value="1"/>
</dbReference>
<dbReference type="InterPro" id="IPR014284">
    <property type="entry name" value="RNA_pol_sigma-70_dom"/>
</dbReference>
<reference evidence="7 8" key="1">
    <citation type="journal article" date="2017" name="Int. J. Syst. Evol. Microbiol.">
        <title>Mucilaginibacterpsychrotolerans sp. nov., isolated from peatlands.</title>
        <authorList>
            <person name="Deng Y."/>
            <person name="Shen L."/>
            <person name="Xu B."/>
            <person name="Liu Y."/>
            <person name="Gu Z."/>
            <person name="Liu H."/>
            <person name="Zhou Y."/>
        </authorList>
    </citation>
    <scope>NUCLEOTIDE SEQUENCE [LARGE SCALE GENOMIC DNA]</scope>
    <source>
        <strain evidence="7 8">NH7-4</strain>
    </source>
</reference>
<gene>
    <name evidence="7" type="ORF">E2R66_13100</name>
</gene>
<proteinExistence type="inferred from homology"/>
<dbReference type="Gene3D" id="1.10.10.10">
    <property type="entry name" value="Winged helix-like DNA-binding domain superfamily/Winged helix DNA-binding domain"/>
    <property type="match status" value="1"/>
</dbReference>
<dbReference type="Pfam" id="PF08281">
    <property type="entry name" value="Sigma70_r4_2"/>
    <property type="match status" value="1"/>
</dbReference>
<comment type="caution">
    <text evidence="7">The sequence shown here is derived from an EMBL/GenBank/DDBJ whole genome shotgun (WGS) entry which is preliminary data.</text>
</comment>
<evidence type="ECO:0000256" key="2">
    <source>
        <dbReference type="ARBA" id="ARBA00023015"/>
    </source>
</evidence>
<dbReference type="PANTHER" id="PTHR43133:SF46">
    <property type="entry name" value="RNA POLYMERASE SIGMA-70 FACTOR ECF SUBFAMILY"/>
    <property type="match status" value="1"/>
</dbReference>
<keyword evidence="2" id="KW-0805">Transcription regulation</keyword>
<evidence type="ECO:0000256" key="3">
    <source>
        <dbReference type="ARBA" id="ARBA00023082"/>
    </source>
</evidence>
<evidence type="ECO:0000313" key="8">
    <source>
        <dbReference type="Proteomes" id="UP000297540"/>
    </source>
</evidence>
<dbReference type="InterPro" id="IPR013249">
    <property type="entry name" value="RNA_pol_sigma70_r4_t2"/>
</dbReference>
<dbReference type="PANTHER" id="PTHR43133">
    <property type="entry name" value="RNA POLYMERASE ECF-TYPE SIGMA FACTO"/>
    <property type="match status" value="1"/>
</dbReference>
<comment type="similarity">
    <text evidence="1">Belongs to the sigma-70 factor family. ECF subfamily.</text>
</comment>
<dbReference type="GO" id="GO:0006352">
    <property type="term" value="P:DNA-templated transcription initiation"/>
    <property type="evidence" value="ECO:0007669"/>
    <property type="project" value="InterPro"/>
</dbReference>
<feature type="domain" description="RNA polymerase sigma factor 70 region 4 type 2" evidence="6">
    <location>
        <begin position="125"/>
        <end position="171"/>
    </location>
</feature>